<evidence type="ECO:0000256" key="1">
    <source>
        <dbReference type="SAM" id="MobiDB-lite"/>
    </source>
</evidence>
<dbReference type="PANTHER" id="PTHR23054:SF15">
    <property type="entry name" value="OS08G0515700 PROTEIN"/>
    <property type="match status" value="1"/>
</dbReference>
<dbReference type="RefSeq" id="XP_048331548.1">
    <property type="nucleotide sequence ID" value="XM_048475591.2"/>
</dbReference>
<dbReference type="Pfam" id="PF14389">
    <property type="entry name" value="Lzipper-MIP1"/>
    <property type="match status" value="1"/>
</dbReference>
<dbReference type="InterPro" id="IPR006869">
    <property type="entry name" value="DUF547"/>
</dbReference>
<evidence type="ECO:0000259" key="2">
    <source>
        <dbReference type="Pfam" id="PF04784"/>
    </source>
</evidence>
<feature type="compositionally biased region" description="Low complexity" evidence="1">
    <location>
        <begin position="31"/>
        <end position="40"/>
    </location>
</feature>
<dbReference type="GeneID" id="107404549"/>
<reference evidence="5 6" key="1">
    <citation type="submission" date="2025-05" db="UniProtKB">
        <authorList>
            <consortium name="RefSeq"/>
        </authorList>
    </citation>
    <scope>IDENTIFICATION</scope>
    <source>
        <tissue evidence="5 6">Seedling</tissue>
    </source>
</reference>
<feature type="region of interest" description="Disordered" evidence="1">
    <location>
        <begin position="154"/>
        <end position="198"/>
    </location>
</feature>
<evidence type="ECO:0000259" key="3">
    <source>
        <dbReference type="Pfam" id="PF14389"/>
    </source>
</evidence>
<dbReference type="RefSeq" id="XP_048331549.1">
    <property type="nucleotide sequence ID" value="XM_048475592.2"/>
</dbReference>
<feature type="compositionally biased region" description="Polar residues" evidence="1">
    <location>
        <begin position="181"/>
        <end position="193"/>
    </location>
</feature>
<keyword evidence="4" id="KW-1185">Reference proteome</keyword>
<dbReference type="AlphaFoldDB" id="A0A6P3YX99"/>
<dbReference type="PANTHER" id="PTHR23054">
    <property type="entry name" value="TERNARY COMPLEX FACTOR MIP1, LEUCINE-ZIPPER-RELATED"/>
    <property type="match status" value="1"/>
</dbReference>
<dbReference type="Pfam" id="PF04784">
    <property type="entry name" value="DUF547"/>
    <property type="match status" value="1"/>
</dbReference>
<evidence type="ECO:0000313" key="5">
    <source>
        <dbReference type="RefSeq" id="XP_048331548.1"/>
    </source>
</evidence>
<proteinExistence type="predicted"/>
<protein>
    <submittedName>
        <fullName evidence="5 6">Uncharacterized protein LOC107404549 isoform X1</fullName>
    </submittedName>
</protein>
<dbReference type="KEGG" id="zju:107404549"/>
<organism evidence="4 6">
    <name type="scientific">Ziziphus jujuba</name>
    <name type="common">Chinese jujube</name>
    <name type="synonym">Ziziphus sativa</name>
    <dbReference type="NCBI Taxonomy" id="326968"/>
    <lineage>
        <taxon>Eukaryota</taxon>
        <taxon>Viridiplantae</taxon>
        <taxon>Streptophyta</taxon>
        <taxon>Embryophyta</taxon>
        <taxon>Tracheophyta</taxon>
        <taxon>Spermatophyta</taxon>
        <taxon>Magnoliopsida</taxon>
        <taxon>eudicotyledons</taxon>
        <taxon>Gunneridae</taxon>
        <taxon>Pentapetalae</taxon>
        <taxon>rosids</taxon>
        <taxon>fabids</taxon>
        <taxon>Rosales</taxon>
        <taxon>Rhamnaceae</taxon>
        <taxon>Paliureae</taxon>
        <taxon>Ziziphus</taxon>
    </lineage>
</organism>
<feature type="domain" description="DUF547" evidence="2">
    <location>
        <begin position="337"/>
        <end position="470"/>
    </location>
</feature>
<gene>
    <name evidence="5 6" type="primary">LOC107404549</name>
</gene>
<accession>A0A6P3YX99</accession>
<feature type="domain" description="Ternary complex factor MIP1 leucine-zipper" evidence="3">
    <location>
        <begin position="93"/>
        <end position="145"/>
    </location>
</feature>
<evidence type="ECO:0000313" key="4">
    <source>
        <dbReference type="Proteomes" id="UP001652623"/>
    </source>
</evidence>
<dbReference type="Proteomes" id="UP001652623">
    <property type="component" value="Chromosome 5"/>
</dbReference>
<name>A0A6P3YX99_ZIZJJ</name>
<dbReference type="InterPro" id="IPR025757">
    <property type="entry name" value="MIP1_Leuzipper"/>
</dbReference>
<evidence type="ECO:0000313" key="6">
    <source>
        <dbReference type="RefSeq" id="XP_048331549.1"/>
    </source>
</evidence>
<sequence length="563" mass="62818">MQEQEKNALHLSGFDFEQNPNPKMLAGNCRSPSSSSSSSFPYPPQRSWRSSPYDNVFLKNVLNMSPRLSSYYNPIAQLDTTSSSQASLCWDAEKAVICSSISSVASNGTPTPKSTAQLKEEIAALELEIIHLEHHLLSLYRTAFQGRLFSQAGSREEKHTHRGTLLHHDHVQSSPAGGWTASYNPSPATSLKTASKRDQKIAKSSHRSLADHLGASLIDNALNAPDKLSEDIVRCISSIYCKLANPPQTHAALSTSPTSSLSSSSMFSSKNPCDSWSPHCSEDTTVNLQGSKEDNRPYAALIEVLKIRLEDDNFNYAAIMLQNFRSLVRKLEKVDPRKMKREEKLAFWINIHNALVMHAYLAYGTRHQRVRSASVLKAAYNVGGHCVNAYVIQSSILGIQPHHSSPWLQTLFPGRKWKVGGSGRHAYTLEYPEPLVHFTLCSGASSDPAVRAYTAKNIFEDLKIAKEEFIQGSVYVHKETKLLLPKVLYYFAKDMSLSVQGLLEIVIDSVSSQVQKKWMRNCINRRLDKGIHWLPQSSTFRYFIHADLAAAPTQIEKNTCVPM</sequence>
<feature type="region of interest" description="Disordered" evidence="1">
    <location>
        <begin position="1"/>
        <end position="44"/>
    </location>
</feature>